<dbReference type="CDD" id="cd09859">
    <property type="entry name" value="PIN_53EXO"/>
    <property type="match status" value="1"/>
</dbReference>
<evidence type="ECO:0000256" key="16">
    <source>
        <dbReference type="NCBIfam" id="TIGR00593"/>
    </source>
</evidence>
<dbReference type="GO" id="GO:0003887">
    <property type="term" value="F:DNA-directed DNA polymerase activity"/>
    <property type="evidence" value="ECO:0007669"/>
    <property type="project" value="UniProtKB-UniRule"/>
</dbReference>
<evidence type="ECO:0000256" key="5">
    <source>
        <dbReference type="ARBA" id="ARBA00022679"/>
    </source>
</evidence>
<evidence type="ECO:0000259" key="19">
    <source>
        <dbReference type="SMART" id="SM00475"/>
    </source>
</evidence>
<dbReference type="GO" id="GO:0008408">
    <property type="term" value="F:3'-5' exonuclease activity"/>
    <property type="evidence" value="ECO:0007669"/>
    <property type="project" value="UniProtKB-UniRule"/>
</dbReference>
<dbReference type="FunFam" id="1.20.1060.10:FF:000001">
    <property type="entry name" value="DNA polymerase I"/>
    <property type="match status" value="1"/>
</dbReference>
<dbReference type="SMART" id="SM00474">
    <property type="entry name" value="35EXOc"/>
    <property type="match status" value="1"/>
</dbReference>
<dbReference type="OrthoDB" id="9806424at2"/>
<evidence type="ECO:0000256" key="13">
    <source>
        <dbReference type="ARBA" id="ARBA00023125"/>
    </source>
</evidence>
<dbReference type="CDD" id="cd08637">
    <property type="entry name" value="DNA_pol_A_pol_I_C"/>
    <property type="match status" value="1"/>
</dbReference>
<evidence type="ECO:0000313" key="22">
    <source>
        <dbReference type="Proteomes" id="UP000237351"/>
    </source>
</evidence>
<dbReference type="SUPFAM" id="SSF88723">
    <property type="entry name" value="PIN domain-like"/>
    <property type="match status" value="1"/>
</dbReference>
<evidence type="ECO:0000256" key="3">
    <source>
        <dbReference type="ARBA" id="ARBA00012417"/>
    </source>
</evidence>
<dbReference type="InterPro" id="IPR043502">
    <property type="entry name" value="DNA/RNA_pol_sf"/>
</dbReference>
<dbReference type="InterPro" id="IPR018320">
    <property type="entry name" value="DNA_polymerase_1"/>
</dbReference>
<keyword evidence="9 17" id="KW-0227">DNA damage</keyword>
<dbReference type="SUPFAM" id="SSF47807">
    <property type="entry name" value="5' to 3' exonuclease, C-terminal subdomain"/>
    <property type="match status" value="1"/>
</dbReference>
<dbReference type="Pfam" id="PF02739">
    <property type="entry name" value="5_3_exonuc_N"/>
    <property type="match status" value="1"/>
</dbReference>
<feature type="domain" description="DNA-directed DNA polymerase family A palm" evidence="20">
    <location>
        <begin position="679"/>
        <end position="885"/>
    </location>
</feature>
<protein>
    <recommendedName>
        <fullName evidence="4 16">DNA polymerase I</fullName>
        <ecNumber evidence="3 16">2.7.7.7</ecNumber>
    </recommendedName>
</protein>
<evidence type="ECO:0000256" key="15">
    <source>
        <dbReference type="ARBA" id="ARBA00049244"/>
    </source>
</evidence>
<dbReference type="Gene3D" id="3.30.70.370">
    <property type="match status" value="1"/>
</dbReference>
<keyword evidence="14 17" id="KW-0234">DNA repair</keyword>
<evidence type="ECO:0000256" key="17">
    <source>
        <dbReference type="RuleBase" id="RU004460"/>
    </source>
</evidence>
<comment type="subunit">
    <text evidence="2">Single-chain monomer with multiple functions.</text>
</comment>
<dbReference type="NCBIfam" id="TIGR00593">
    <property type="entry name" value="pola"/>
    <property type="match status" value="1"/>
</dbReference>
<dbReference type="Gene3D" id="1.10.150.20">
    <property type="entry name" value="5' to 3' exonuclease, C-terminal subdomain"/>
    <property type="match status" value="2"/>
</dbReference>
<dbReference type="InterPro" id="IPR036397">
    <property type="entry name" value="RNaseH_sf"/>
</dbReference>
<dbReference type="GO" id="GO:0008409">
    <property type="term" value="F:5'-3' exonuclease activity"/>
    <property type="evidence" value="ECO:0007669"/>
    <property type="project" value="UniProtKB-UniRule"/>
</dbReference>
<dbReference type="FunFam" id="3.40.50.1010:FF:000001">
    <property type="entry name" value="DNA polymerase I"/>
    <property type="match status" value="1"/>
</dbReference>
<evidence type="ECO:0000313" key="21">
    <source>
        <dbReference type="EMBL" id="ARN84084.1"/>
    </source>
</evidence>
<feature type="domain" description="5'-3' exonuclease" evidence="19">
    <location>
        <begin position="9"/>
        <end position="264"/>
    </location>
</feature>
<dbReference type="InterPro" id="IPR008918">
    <property type="entry name" value="HhH2"/>
</dbReference>
<dbReference type="GO" id="GO:0006302">
    <property type="term" value="P:double-strand break repair"/>
    <property type="evidence" value="ECO:0007669"/>
    <property type="project" value="TreeGrafter"/>
</dbReference>
<dbReference type="CDD" id="cd06139">
    <property type="entry name" value="DNA_polA_I_Ecoli_like_exo"/>
    <property type="match status" value="1"/>
</dbReference>
<evidence type="ECO:0000256" key="7">
    <source>
        <dbReference type="ARBA" id="ARBA00022705"/>
    </source>
</evidence>
<evidence type="ECO:0000256" key="6">
    <source>
        <dbReference type="ARBA" id="ARBA00022695"/>
    </source>
</evidence>
<dbReference type="InterPro" id="IPR029060">
    <property type="entry name" value="PIN-like_dom_sf"/>
</dbReference>
<organism evidence="21 22">
    <name type="scientific">Candidatus Nucleicultrix amoebiphila FS5</name>
    <dbReference type="NCBI Taxonomy" id="1414854"/>
    <lineage>
        <taxon>Bacteria</taxon>
        <taxon>Pseudomonadati</taxon>
        <taxon>Pseudomonadota</taxon>
        <taxon>Alphaproteobacteria</taxon>
        <taxon>Holosporales</taxon>
        <taxon>Candidatus Nucleicultricaceae</taxon>
        <taxon>Candidatus Nucleicultrix</taxon>
    </lineage>
</organism>
<dbReference type="SMART" id="SM00482">
    <property type="entry name" value="POLAc"/>
    <property type="match status" value="1"/>
</dbReference>
<dbReference type="SUPFAM" id="SSF56672">
    <property type="entry name" value="DNA/RNA polymerases"/>
    <property type="match status" value="1"/>
</dbReference>
<comment type="catalytic activity">
    <reaction evidence="15 17">
        <text>DNA(n) + a 2'-deoxyribonucleoside 5'-triphosphate = DNA(n+1) + diphosphate</text>
        <dbReference type="Rhea" id="RHEA:22508"/>
        <dbReference type="Rhea" id="RHEA-COMP:17339"/>
        <dbReference type="Rhea" id="RHEA-COMP:17340"/>
        <dbReference type="ChEBI" id="CHEBI:33019"/>
        <dbReference type="ChEBI" id="CHEBI:61560"/>
        <dbReference type="ChEBI" id="CHEBI:173112"/>
        <dbReference type="EC" id="2.7.7.7"/>
    </reaction>
</comment>
<dbReference type="InterPro" id="IPR002562">
    <property type="entry name" value="3'-5'_exonuclease_dom"/>
</dbReference>
<feature type="domain" description="3'-5' exonuclease" evidence="18">
    <location>
        <begin position="310"/>
        <end position="510"/>
    </location>
</feature>
<evidence type="ECO:0000256" key="14">
    <source>
        <dbReference type="ARBA" id="ARBA00023204"/>
    </source>
</evidence>
<dbReference type="PANTHER" id="PTHR10133">
    <property type="entry name" value="DNA POLYMERASE I"/>
    <property type="match status" value="1"/>
</dbReference>
<keyword evidence="8" id="KW-0540">Nuclease</keyword>
<dbReference type="GO" id="GO:0003677">
    <property type="term" value="F:DNA binding"/>
    <property type="evidence" value="ECO:0007669"/>
    <property type="project" value="UniProtKB-UniRule"/>
</dbReference>
<dbReference type="FunFam" id="1.10.150.20:FF:000003">
    <property type="entry name" value="DNA polymerase I"/>
    <property type="match status" value="1"/>
</dbReference>
<dbReference type="AlphaFoldDB" id="A0A1W6N2J0"/>
<dbReference type="FunFam" id="1.10.150.20:FF:000002">
    <property type="entry name" value="DNA polymerase I"/>
    <property type="match status" value="1"/>
</dbReference>
<sequence length="921" mass="103726">MTETQNRQKHLYLIDGSGFIFRAYHALPPLTRMDGTPVNAVYGFTSMLLKILDKTDVDYFCVVFDSARRNFRHDIYSQYKANRPEPPEDLIPQFPLIREVCNAFNVAMIEQEGYEADDLIAAYVDEAQRNDTQVTIVSSDKDLMQLVRGGVEMLDPMKDRIIGRQQVIEKFGVPPEKVIEVQALAGDSVDNIPGIPGIGLKTAAELINAYGTVEELLARSSEIKQPKRRQSLIDHAEDARISKRLVVLDNTAPLVKHFNELNRQEIDPDKALHFLKEQGFKTLISRLERQWQGTENQLPNNVNDQLKKEYELIVTPDHLKKWIKAIYNVGKVAVDTETTGLDPMQADLVGISLGLPDGKACYIPIAHKKAQQQLTLGDFASSESEALKQIPLSQIVDLLSPLMADPSILKVGHNIKYDLLVLARYGFNLDTIDDTMVMSYVLDGTKNGHGMDELAKLHLNYKTITFEEVAGTGKNQITFDYVDLKRALEYAAEDADITFRLHTLFKKRLVTESATSVYENIDRPLIPVLKDMEQTGVKIDVNYLDQLGKEFQKRLLELEKEIHGLAGEDFNIGSPKQLGEVLYDKLKLPGAKKSKLGAYVTDADTLETLAGQGIVLAERVLDWRQLAKLKSTYTDALVRQINPKTLRLHTSYAMTITSTGRLSSSNPNLQNIPIRTEEGRKIRRAFIPEVGFSLMSLDYSQIELRLLACMADIESLKEAFRKGYDIHALTASEVFNVPFESVSPELRRQAKAINFGIIYGMSAFGLSQQLKISREEAGQYIKAYHLKYPGITQYMEATKENARRQGFVETMFGRKCYINSILDKNPARKNFAERQAINAPLQGSAADIIKIAMCHIKPVLTKENLKARMLLQVHDELIFEVPETQVELTAKIVKETMETAVRIDVPMIADIGIGHNWADAH</sequence>
<dbReference type="Gene3D" id="1.20.1060.10">
    <property type="entry name" value="Taq DNA Polymerase, Chain T, domain 4"/>
    <property type="match status" value="1"/>
</dbReference>
<dbReference type="KEGG" id="naf:GQ61_00550"/>
<dbReference type="InterPro" id="IPR020046">
    <property type="entry name" value="5-3_exonucl_a-hlix_arch_N"/>
</dbReference>
<dbReference type="InterPro" id="IPR001098">
    <property type="entry name" value="DNA-dir_DNA_pol_A_palm_dom"/>
</dbReference>
<dbReference type="GO" id="GO:0006261">
    <property type="term" value="P:DNA-templated DNA replication"/>
    <property type="evidence" value="ECO:0007669"/>
    <property type="project" value="UniProtKB-UniRule"/>
</dbReference>
<dbReference type="InterPro" id="IPR002421">
    <property type="entry name" value="5-3_exonuclease"/>
</dbReference>
<dbReference type="PANTHER" id="PTHR10133:SF27">
    <property type="entry name" value="DNA POLYMERASE NU"/>
    <property type="match status" value="1"/>
</dbReference>
<dbReference type="Proteomes" id="UP000237351">
    <property type="component" value="Chromosome"/>
</dbReference>
<dbReference type="Gene3D" id="3.40.50.1010">
    <property type="entry name" value="5'-nuclease"/>
    <property type="match status" value="1"/>
</dbReference>
<comment type="function">
    <text evidence="17">In addition to polymerase activity, this DNA polymerase exhibits 3'-5' and 5'-3' exonuclease activity.</text>
</comment>
<evidence type="ECO:0000256" key="10">
    <source>
        <dbReference type="ARBA" id="ARBA00022801"/>
    </source>
</evidence>
<keyword evidence="7 17" id="KW-0235">DNA replication</keyword>
<dbReference type="PROSITE" id="PS00447">
    <property type="entry name" value="DNA_POLYMERASE_A"/>
    <property type="match status" value="1"/>
</dbReference>
<evidence type="ECO:0000256" key="11">
    <source>
        <dbReference type="ARBA" id="ARBA00022839"/>
    </source>
</evidence>
<proteinExistence type="inferred from homology"/>
<dbReference type="Pfam" id="PF01367">
    <property type="entry name" value="5_3_exonuc"/>
    <property type="match status" value="1"/>
</dbReference>
<evidence type="ECO:0000259" key="20">
    <source>
        <dbReference type="SMART" id="SM00482"/>
    </source>
</evidence>
<keyword evidence="12 17" id="KW-0239">DNA-directed DNA polymerase</keyword>
<dbReference type="InterPro" id="IPR002298">
    <property type="entry name" value="DNA_polymerase_A"/>
</dbReference>
<evidence type="ECO:0000256" key="1">
    <source>
        <dbReference type="ARBA" id="ARBA00007705"/>
    </source>
</evidence>
<dbReference type="STRING" id="1414854.GQ61_00550"/>
<name>A0A1W6N2J0_9PROT</name>
<accession>A0A1W6N2J0</accession>
<keyword evidence="11 17" id="KW-0269">Exonuclease</keyword>
<keyword evidence="13 17" id="KW-0238">DNA-binding</keyword>
<evidence type="ECO:0000256" key="4">
    <source>
        <dbReference type="ARBA" id="ARBA00020311"/>
    </source>
</evidence>
<dbReference type="SMART" id="SM00279">
    <property type="entry name" value="HhH2"/>
    <property type="match status" value="1"/>
</dbReference>
<dbReference type="FunFam" id="3.30.420.10:FF:000026">
    <property type="entry name" value="DNA polymerase I"/>
    <property type="match status" value="1"/>
</dbReference>
<evidence type="ECO:0000259" key="18">
    <source>
        <dbReference type="SMART" id="SM00474"/>
    </source>
</evidence>
<keyword evidence="5 17" id="KW-0808">Transferase</keyword>
<dbReference type="Pfam" id="PF00476">
    <property type="entry name" value="DNA_pol_A"/>
    <property type="match status" value="1"/>
</dbReference>
<evidence type="ECO:0000256" key="9">
    <source>
        <dbReference type="ARBA" id="ARBA00022763"/>
    </source>
</evidence>
<dbReference type="EMBL" id="CP008743">
    <property type="protein sequence ID" value="ARN84084.1"/>
    <property type="molecule type" value="Genomic_DNA"/>
</dbReference>
<comment type="similarity">
    <text evidence="1 17">Belongs to the DNA polymerase type-A family.</text>
</comment>
<dbReference type="SUPFAM" id="SSF53098">
    <property type="entry name" value="Ribonuclease H-like"/>
    <property type="match status" value="1"/>
</dbReference>
<gene>
    <name evidence="17" type="primary">polA</name>
    <name evidence="21" type="ORF">GQ61_00550</name>
</gene>
<keyword evidence="10 17" id="KW-0378">Hydrolase</keyword>
<reference evidence="21 22" key="1">
    <citation type="submission" date="2014-06" db="EMBL/GenBank/DDBJ databases">
        <title>The genome of the endonuclear symbiont Nucleicultrix amoebiphila.</title>
        <authorList>
            <person name="Schulz F."/>
            <person name="Horn M."/>
        </authorList>
    </citation>
    <scope>NUCLEOTIDE SEQUENCE [LARGE SCALE GENOMIC DNA]</scope>
    <source>
        <strain evidence="21 22">FS5</strain>
    </source>
</reference>
<dbReference type="PRINTS" id="PR00868">
    <property type="entry name" value="DNAPOLI"/>
</dbReference>
<dbReference type="EC" id="2.7.7.7" evidence="3 16"/>
<evidence type="ECO:0000256" key="2">
    <source>
        <dbReference type="ARBA" id="ARBA00011541"/>
    </source>
</evidence>
<dbReference type="InterPro" id="IPR036279">
    <property type="entry name" value="5-3_exonuclease_C_sf"/>
</dbReference>
<dbReference type="SMART" id="SM00475">
    <property type="entry name" value="53EXOc"/>
    <property type="match status" value="1"/>
</dbReference>
<evidence type="ECO:0000256" key="12">
    <source>
        <dbReference type="ARBA" id="ARBA00022932"/>
    </source>
</evidence>
<keyword evidence="6 17" id="KW-0548">Nucleotidyltransferase</keyword>
<dbReference type="Gene3D" id="3.30.420.10">
    <property type="entry name" value="Ribonuclease H-like superfamily/Ribonuclease H"/>
    <property type="match status" value="1"/>
</dbReference>
<dbReference type="InterPro" id="IPR019760">
    <property type="entry name" value="DNA-dir_DNA_pol_A_CS"/>
</dbReference>
<dbReference type="NCBIfam" id="NF004397">
    <property type="entry name" value="PRK05755.1"/>
    <property type="match status" value="1"/>
</dbReference>
<evidence type="ECO:0000256" key="8">
    <source>
        <dbReference type="ARBA" id="ARBA00022722"/>
    </source>
</evidence>
<keyword evidence="22" id="KW-1185">Reference proteome</keyword>
<dbReference type="InterPro" id="IPR012337">
    <property type="entry name" value="RNaseH-like_sf"/>
</dbReference>
<dbReference type="Pfam" id="PF01612">
    <property type="entry name" value="DNA_pol_A_exo1"/>
    <property type="match status" value="1"/>
</dbReference>
<dbReference type="InterPro" id="IPR020045">
    <property type="entry name" value="DNA_polI_H3TH"/>
</dbReference>
<dbReference type="CDD" id="cd09898">
    <property type="entry name" value="H3TH_53EXO"/>
    <property type="match status" value="1"/>
</dbReference>
<dbReference type="RefSeq" id="WP_085783436.1">
    <property type="nucleotide sequence ID" value="NZ_CP008743.1"/>
</dbReference>